<dbReference type="Proteomes" id="UP001159428">
    <property type="component" value="Unassembled WGS sequence"/>
</dbReference>
<evidence type="ECO:0000256" key="2">
    <source>
        <dbReference type="ARBA" id="ARBA00022806"/>
    </source>
</evidence>
<keyword evidence="2" id="KW-0067">ATP-binding</keyword>
<dbReference type="GO" id="GO:0004386">
    <property type="term" value="F:helicase activity"/>
    <property type="evidence" value="ECO:0007669"/>
    <property type="project" value="UniProtKB-KW"/>
</dbReference>
<evidence type="ECO:0000259" key="3">
    <source>
        <dbReference type="SMART" id="SM01178"/>
    </source>
</evidence>
<protein>
    <recommendedName>
        <fullName evidence="3">ATP-dependent rRNA helicase SPB4-like C-terminal extension domain-containing protein</fullName>
    </recommendedName>
</protein>
<accession>A0AAU9WQ41</accession>
<evidence type="ECO:0000313" key="5">
    <source>
        <dbReference type="Proteomes" id="UP001159428"/>
    </source>
</evidence>
<organism evidence="4 5">
    <name type="scientific">Pocillopora meandrina</name>
    <dbReference type="NCBI Taxonomy" id="46732"/>
    <lineage>
        <taxon>Eukaryota</taxon>
        <taxon>Metazoa</taxon>
        <taxon>Cnidaria</taxon>
        <taxon>Anthozoa</taxon>
        <taxon>Hexacorallia</taxon>
        <taxon>Scleractinia</taxon>
        <taxon>Astrocoeniina</taxon>
        <taxon>Pocilloporidae</taxon>
        <taxon>Pocillopora</taxon>
    </lineage>
</organism>
<gene>
    <name evidence="4" type="ORF">PMEA_00009201</name>
</gene>
<dbReference type="GO" id="GO:0016787">
    <property type="term" value="F:hydrolase activity"/>
    <property type="evidence" value="ECO:0007669"/>
    <property type="project" value="UniProtKB-KW"/>
</dbReference>
<feature type="domain" description="ATP-dependent rRNA helicase SPB4-like C-terminal extension" evidence="3">
    <location>
        <begin position="1"/>
        <end position="59"/>
    </location>
</feature>
<dbReference type="InterPro" id="IPR025313">
    <property type="entry name" value="SPB4-like_CTE"/>
</dbReference>
<keyword evidence="5" id="KW-1185">Reference proteome</keyword>
<keyword evidence="2" id="KW-0347">Helicase</keyword>
<keyword evidence="2" id="KW-0547">Nucleotide-binding</keyword>
<reference evidence="4 5" key="1">
    <citation type="submission" date="2022-05" db="EMBL/GenBank/DDBJ databases">
        <authorList>
            <consortium name="Genoscope - CEA"/>
            <person name="William W."/>
        </authorList>
    </citation>
    <scope>NUCLEOTIDE SEQUENCE [LARGE SCALE GENOMIC DNA]</scope>
</reference>
<dbReference type="SMART" id="SM01178">
    <property type="entry name" value="DUF4217"/>
    <property type="match status" value="1"/>
</dbReference>
<evidence type="ECO:0000256" key="1">
    <source>
        <dbReference type="ARBA" id="ARBA00022801"/>
    </source>
</evidence>
<dbReference type="Pfam" id="PF13959">
    <property type="entry name" value="CTE_SPB4"/>
    <property type="match status" value="1"/>
</dbReference>
<dbReference type="EMBL" id="CALNXJ010000018">
    <property type="protein sequence ID" value="CAH3121394.1"/>
    <property type="molecule type" value="Genomic_DNA"/>
</dbReference>
<feature type="non-terminal residue" evidence="4">
    <location>
        <position position="1"/>
    </location>
</feature>
<sequence>LEKLIEKNYYLHKSAREAYKSYLQAYASHQHKSIFNVNALDLQRVAPAFGFVVPPRVNLSIYCRKEERIQRRGGGGGYGTGYKSSKLQQKAKIFKRKTGDSRQFTR</sequence>
<dbReference type="AlphaFoldDB" id="A0AAU9WQ41"/>
<proteinExistence type="predicted"/>
<comment type="caution">
    <text evidence="4">The sequence shown here is derived from an EMBL/GenBank/DDBJ whole genome shotgun (WGS) entry which is preliminary data.</text>
</comment>
<keyword evidence="1" id="KW-0378">Hydrolase</keyword>
<name>A0AAU9WQ41_9CNID</name>
<evidence type="ECO:0000313" key="4">
    <source>
        <dbReference type="EMBL" id="CAH3121394.1"/>
    </source>
</evidence>